<organism evidence="1 2">
    <name type="scientific">Sedimentitalea xiamensis</name>
    <dbReference type="NCBI Taxonomy" id="3050037"/>
    <lineage>
        <taxon>Bacteria</taxon>
        <taxon>Pseudomonadati</taxon>
        <taxon>Pseudomonadota</taxon>
        <taxon>Alphaproteobacteria</taxon>
        <taxon>Rhodobacterales</taxon>
        <taxon>Paracoccaceae</taxon>
        <taxon>Sedimentitalea</taxon>
    </lineage>
</organism>
<gene>
    <name evidence="1" type="ORF">QO034_06630</name>
</gene>
<dbReference type="EMBL" id="JASNJE010000005">
    <property type="protein sequence ID" value="MDK3072780.1"/>
    <property type="molecule type" value="Genomic_DNA"/>
</dbReference>
<name>A0ABT7FCJ3_9RHOB</name>
<dbReference type="Proteomes" id="UP001227126">
    <property type="component" value="Unassembled WGS sequence"/>
</dbReference>
<evidence type="ECO:0000313" key="2">
    <source>
        <dbReference type="Proteomes" id="UP001227126"/>
    </source>
</evidence>
<keyword evidence="2" id="KW-1185">Reference proteome</keyword>
<comment type="caution">
    <text evidence="1">The sequence shown here is derived from an EMBL/GenBank/DDBJ whole genome shotgun (WGS) entry which is preliminary data.</text>
</comment>
<protein>
    <submittedName>
        <fullName evidence="1">Uncharacterized protein</fullName>
    </submittedName>
</protein>
<evidence type="ECO:0000313" key="1">
    <source>
        <dbReference type="EMBL" id="MDK3072780.1"/>
    </source>
</evidence>
<proteinExistence type="predicted"/>
<accession>A0ABT7FCJ3</accession>
<reference evidence="1 2" key="1">
    <citation type="submission" date="2023-05" db="EMBL/GenBank/DDBJ databases">
        <title>Sedimentitalea sp. nov. JM2-8.</title>
        <authorList>
            <person name="Huang J."/>
        </authorList>
    </citation>
    <scope>NUCLEOTIDE SEQUENCE [LARGE SCALE GENOMIC DNA]</scope>
    <source>
        <strain evidence="1 2">JM2-8</strain>
    </source>
</reference>
<sequence>MAVETHTYSDLDDTWDAANRFTAVADVDVDLSNSRAYFLFFVITGTDALPAIPVRDARPISPMAAEQMQLQTGDRLWVAGKGASALLMTG</sequence>
<dbReference type="RefSeq" id="WP_284484714.1">
    <property type="nucleotide sequence ID" value="NZ_JASNJE010000005.1"/>
</dbReference>